<evidence type="ECO:0000256" key="7">
    <source>
        <dbReference type="PIRSR" id="PIRSR034515-2"/>
    </source>
</evidence>
<feature type="site" description="Important for catalytic activity against dermatan sulfate substrate" evidence="7">
    <location>
        <position position="352"/>
    </location>
</feature>
<dbReference type="OrthoDB" id="6394136at2"/>
<dbReference type="SUPFAM" id="SSF49863">
    <property type="entry name" value="Hyaluronate lyase-like, C-terminal domain"/>
    <property type="match status" value="1"/>
</dbReference>
<feature type="active site" description="Proton donor" evidence="6">
    <location>
        <position position="470"/>
    </location>
</feature>
<feature type="site" description="Important for catalytic activity against all substrates" evidence="7">
    <location>
        <position position="178"/>
    </location>
</feature>
<evidence type="ECO:0000256" key="8">
    <source>
        <dbReference type="PIRSR" id="PIRSR034515-3"/>
    </source>
</evidence>
<organism evidence="12 13">
    <name type="scientific">Arachidicoccus soli</name>
    <dbReference type="NCBI Taxonomy" id="2341117"/>
    <lineage>
        <taxon>Bacteria</taxon>
        <taxon>Pseudomonadati</taxon>
        <taxon>Bacteroidota</taxon>
        <taxon>Chitinophagia</taxon>
        <taxon>Chitinophagales</taxon>
        <taxon>Chitinophagaceae</taxon>
        <taxon>Arachidicoccus</taxon>
    </lineage>
</organism>
<feature type="domain" description="Lyase catalytic" evidence="11">
    <location>
        <begin position="217"/>
        <end position="568"/>
    </location>
</feature>
<dbReference type="InterPro" id="IPR014718">
    <property type="entry name" value="GH-type_carb-bd"/>
</dbReference>
<comment type="subunit">
    <text evidence="3">Monomer.</text>
</comment>
<feature type="domain" description="Polysaccharide lyase family 8 central" evidence="9">
    <location>
        <begin position="598"/>
        <end position="853"/>
    </location>
</feature>
<dbReference type="GO" id="GO:0046872">
    <property type="term" value="F:metal ion binding"/>
    <property type="evidence" value="ECO:0007669"/>
    <property type="project" value="UniProtKB-KW"/>
</dbReference>
<feature type="binding site" evidence="8">
    <location>
        <position position="167"/>
    </location>
    <ligand>
        <name>Ca(2+)</name>
        <dbReference type="ChEBI" id="CHEBI:29108"/>
    </ligand>
</feature>
<dbReference type="PANTHER" id="PTHR37322:SF3">
    <property type="entry name" value="CHONDROITIN SULFATE ABC EXOLYASE"/>
    <property type="match status" value="1"/>
</dbReference>
<evidence type="ECO:0000256" key="4">
    <source>
        <dbReference type="ARBA" id="ARBA00022837"/>
    </source>
</evidence>
<dbReference type="EMBL" id="CP032489">
    <property type="protein sequence ID" value="AYD47020.1"/>
    <property type="molecule type" value="Genomic_DNA"/>
</dbReference>
<evidence type="ECO:0000259" key="11">
    <source>
        <dbReference type="Pfam" id="PF09093"/>
    </source>
</evidence>
<dbReference type="AlphaFoldDB" id="A0A386HND2"/>
<evidence type="ECO:0000256" key="2">
    <source>
        <dbReference type="ARBA" id="ARBA00006699"/>
    </source>
</evidence>
<sequence length="1023" mass="116354">MISLVKRKYIFSGFFCLAFVLISKILPAQIKDICENKVPHGWQAINGNLSISKAHFKAGKESVLWKWNKPNASLIIEDTAFASVAANPRSSFVIWIYSDKPTKSKLLFDFEKNGKKASSFSFNLDFKGWRTAWIMYHRDMSGKPVEGMEKLVVHSFDGSKSGSLYLDQILYNIDINPRSPMRDEQVPFVNIHSEEAANAHWTALYSFTRKANYLPLPKKVSPEENKDLSIIFERYENVLLSSSKFRKYSLPQLQKAYNYWQIKRNGDQITGKMIYSRNDDELFPKNTNKALKGSFEESTIRPYSELMLNIAGVYRISKDVQEKEILAKMFIDMIDNMEDQGWAPGSGMGALHHLGYNFSSYYSACLLMKQVLKEQHRFDKTWKTMYWFSGLGRTQPKIGNPADFNIDVFNTLLGSMLSTILMMDQSPDKVRHMYEFSNWLSQATMPTYSIDGTFKPDGSVVHHGTLYPAYGIGGFQGITPVIYCISKTLFHIAPAGQESLKKVLLTMHYYTNPIYWPVDVSGRHPTKSGKVPEEVFAYMALAGTPDGKQDIDKEMAGIYLDIIKNPKDKWAKKFEEQGVKPAPYPQGHWDINYGLLDIHRRGDWLLTVRGHNRYFVANESYPGANMYGRYSRYGQLDVTYPQTKKDDGAAFKDKGWDWNNIPGTTTLHQPLNKLRANIVNADDYSGVEEMLLSDEIFAGGTNFNQWQGMFAMILHGNDKYAMGSFYAHKSYFMFDSLIVCLGSNISNSIQDYSTNTTLFQNYLSNKNAPFYVNGESGTSFPYARKWNNAQGLTIIDSRNIGYYIPSQENVEFTRQEQISRDQTDNKDTRGDIGMLVFHHGSAPQNQSYEYAMVIETNVTAMQKFKEKMQSAYPVYKVLRKDALAHTVYYAPKHITATALFTSNLSNNDSMIIGNNRPCLLMYQRTDDSLCMSVTDPDLAFYTGPDDSPILPNGKRKEVSIYSRSWYKTAAKASVIILTIKGRWKMTASQSEAKTKILANGTTQLSIPCKYGLASKVALLEVDK</sequence>
<keyword evidence="13" id="KW-1185">Reference proteome</keyword>
<comment type="cofactor">
    <cofactor evidence="1">
        <name>Ca(2+)</name>
        <dbReference type="ChEBI" id="CHEBI:29108"/>
    </cofactor>
</comment>
<evidence type="ECO:0000256" key="3">
    <source>
        <dbReference type="ARBA" id="ARBA00011245"/>
    </source>
</evidence>
<dbReference type="Gene3D" id="2.70.98.10">
    <property type="match status" value="1"/>
</dbReference>
<dbReference type="PANTHER" id="PTHR37322">
    <property type="match status" value="1"/>
</dbReference>
<accession>A0A386HND2</accession>
<name>A0A386HND2_9BACT</name>
<dbReference type="InterPro" id="IPR015177">
    <property type="entry name" value="Lyase_catalyt"/>
</dbReference>
<feature type="site" description="Important for catalytic activity against all substrates" evidence="7">
    <location>
        <position position="619"/>
    </location>
</feature>
<dbReference type="Pfam" id="PF02278">
    <property type="entry name" value="Lyase_8"/>
    <property type="match status" value="1"/>
</dbReference>
<dbReference type="KEGG" id="ark:D6B99_04970"/>
<evidence type="ECO:0000259" key="10">
    <source>
        <dbReference type="Pfam" id="PF09092"/>
    </source>
</evidence>
<gene>
    <name evidence="12" type="ORF">D6B99_04970</name>
</gene>
<dbReference type="Gene3D" id="2.60.220.10">
    <property type="entry name" value="Polysaccharide lyase family 8-like, C-terminal"/>
    <property type="match status" value="1"/>
</dbReference>
<evidence type="ECO:0000256" key="1">
    <source>
        <dbReference type="ARBA" id="ARBA00001913"/>
    </source>
</evidence>
<feature type="active site" description="Proton acceptor" evidence="6">
    <location>
        <position position="463"/>
    </location>
</feature>
<evidence type="ECO:0000313" key="13">
    <source>
        <dbReference type="Proteomes" id="UP000266118"/>
    </source>
</evidence>
<evidence type="ECO:0000256" key="6">
    <source>
        <dbReference type="PIRSR" id="PIRSR034515-1"/>
    </source>
</evidence>
<dbReference type="RefSeq" id="WP_119985688.1">
    <property type="nucleotide sequence ID" value="NZ_CP032489.1"/>
</dbReference>
<dbReference type="InterPro" id="IPR003159">
    <property type="entry name" value="Lyase_8_central_dom"/>
</dbReference>
<dbReference type="InterPro" id="IPR008979">
    <property type="entry name" value="Galactose-bd-like_sf"/>
</dbReference>
<reference evidence="12 13" key="1">
    <citation type="submission" date="2018-09" db="EMBL/GenBank/DDBJ databases">
        <title>Arachidicoccus sp. nov., a bacterium isolated from soil.</title>
        <authorList>
            <person name="Weon H.-Y."/>
            <person name="Kwon S.-W."/>
            <person name="Lee S.A."/>
        </authorList>
    </citation>
    <scope>NUCLEOTIDE SEQUENCE [LARGE SCALE GENOMIC DNA]</scope>
    <source>
        <strain evidence="12 13">KIS59-12</strain>
    </source>
</reference>
<dbReference type="InterPro" id="IPR011071">
    <property type="entry name" value="Lyase_8-like_C"/>
</dbReference>
<dbReference type="Proteomes" id="UP000266118">
    <property type="component" value="Chromosome"/>
</dbReference>
<dbReference type="GO" id="GO:0034000">
    <property type="term" value="F:chondroitin-sulfate-ABC endolyase activity"/>
    <property type="evidence" value="ECO:0007669"/>
    <property type="project" value="InterPro"/>
</dbReference>
<feature type="domain" description="Lyase N-terminal" evidence="10">
    <location>
        <begin position="32"/>
        <end position="188"/>
    </location>
</feature>
<dbReference type="PIRSF" id="PIRSF034515">
    <property type="entry name" value="Chondroitinase"/>
    <property type="match status" value="1"/>
</dbReference>
<dbReference type="SUPFAM" id="SSF49785">
    <property type="entry name" value="Galactose-binding domain-like"/>
    <property type="match status" value="1"/>
</dbReference>
<dbReference type="InterPro" id="IPR011013">
    <property type="entry name" value="Gal_mutarotase_sf_dom"/>
</dbReference>
<dbReference type="GO" id="GO:0005576">
    <property type="term" value="C:extracellular region"/>
    <property type="evidence" value="ECO:0007669"/>
    <property type="project" value="InterPro"/>
</dbReference>
<evidence type="ECO:0000256" key="5">
    <source>
        <dbReference type="ARBA" id="ARBA00023239"/>
    </source>
</evidence>
<dbReference type="SUPFAM" id="SSF48230">
    <property type="entry name" value="Chondroitin AC/alginate lyase"/>
    <property type="match status" value="1"/>
</dbReference>
<feature type="site" description="Transition state stabilizer" evidence="7">
    <location>
        <position position="523"/>
    </location>
</feature>
<dbReference type="InterPro" id="IPR015176">
    <property type="entry name" value="Lyase_N"/>
</dbReference>
<protein>
    <submittedName>
        <fullName evidence="12">Lyase</fullName>
    </submittedName>
</protein>
<dbReference type="SUPFAM" id="SSF74650">
    <property type="entry name" value="Galactose mutarotase-like"/>
    <property type="match status" value="1"/>
</dbReference>
<evidence type="ECO:0000259" key="9">
    <source>
        <dbReference type="Pfam" id="PF02278"/>
    </source>
</evidence>
<feature type="active site" description="Proton acceptor" evidence="6">
    <location>
        <position position="353"/>
    </location>
</feature>
<dbReference type="GO" id="GO:0006027">
    <property type="term" value="P:glycosaminoglycan catabolic process"/>
    <property type="evidence" value="ECO:0007669"/>
    <property type="project" value="InterPro"/>
</dbReference>
<dbReference type="Gene3D" id="2.60.120.430">
    <property type="entry name" value="Galactose-binding lectin"/>
    <property type="match status" value="1"/>
</dbReference>
<dbReference type="GO" id="GO:0042597">
    <property type="term" value="C:periplasmic space"/>
    <property type="evidence" value="ECO:0007669"/>
    <property type="project" value="TreeGrafter"/>
</dbReference>
<dbReference type="Gene3D" id="1.50.10.100">
    <property type="entry name" value="Chondroitin AC/alginate lyase"/>
    <property type="match status" value="1"/>
</dbReference>
<dbReference type="Pfam" id="PF09093">
    <property type="entry name" value="Lyase_catalyt"/>
    <property type="match status" value="1"/>
</dbReference>
<keyword evidence="8" id="KW-0479">Metal-binding</keyword>
<dbReference type="InterPro" id="IPR039174">
    <property type="entry name" value="Chondroitin_ABC_lyase"/>
</dbReference>
<proteinExistence type="inferred from homology"/>
<comment type="similarity">
    <text evidence="2">Belongs to the polysaccharide lyase 8 family.</text>
</comment>
<dbReference type="InterPro" id="IPR008929">
    <property type="entry name" value="Chondroitin_lyas"/>
</dbReference>
<keyword evidence="5 12" id="KW-0456">Lyase</keyword>
<dbReference type="InterPro" id="IPR024200">
    <property type="entry name" value="Chondroitinase_ABC_I"/>
</dbReference>
<dbReference type="Pfam" id="PF09092">
    <property type="entry name" value="Lyase_N"/>
    <property type="match status" value="1"/>
</dbReference>
<dbReference type="GO" id="GO:0005975">
    <property type="term" value="P:carbohydrate metabolic process"/>
    <property type="evidence" value="ECO:0007669"/>
    <property type="project" value="InterPro"/>
</dbReference>
<keyword evidence="4 8" id="KW-0106">Calcium</keyword>
<evidence type="ECO:0000313" key="12">
    <source>
        <dbReference type="EMBL" id="AYD47020.1"/>
    </source>
</evidence>
<dbReference type="GO" id="GO:0030246">
    <property type="term" value="F:carbohydrate binding"/>
    <property type="evidence" value="ECO:0007669"/>
    <property type="project" value="InterPro"/>
</dbReference>